<organism evidence="3 4">
    <name type="scientific">Acropora cervicornis</name>
    <name type="common">Staghorn coral</name>
    <dbReference type="NCBI Taxonomy" id="6130"/>
    <lineage>
        <taxon>Eukaryota</taxon>
        <taxon>Metazoa</taxon>
        <taxon>Cnidaria</taxon>
        <taxon>Anthozoa</taxon>
        <taxon>Hexacorallia</taxon>
        <taxon>Scleractinia</taxon>
        <taxon>Astrocoeniina</taxon>
        <taxon>Acroporidae</taxon>
        <taxon>Acropora</taxon>
    </lineage>
</organism>
<feature type="compositionally biased region" description="Polar residues" evidence="1">
    <location>
        <begin position="401"/>
        <end position="413"/>
    </location>
</feature>
<gene>
    <name evidence="3" type="ORF">P5673_022609</name>
</gene>
<feature type="domain" description="Integrase catalytic" evidence="2">
    <location>
        <begin position="261"/>
        <end position="349"/>
    </location>
</feature>
<evidence type="ECO:0000313" key="4">
    <source>
        <dbReference type="Proteomes" id="UP001249851"/>
    </source>
</evidence>
<dbReference type="InterPro" id="IPR036397">
    <property type="entry name" value="RNaseH_sf"/>
</dbReference>
<dbReference type="Pfam" id="PF17919">
    <property type="entry name" value="RT_RNaseH_2"/>
    <property type="match status" value="1"/>
</dbReference>
<evidence type="ECO:0000256" key="1">
    <source>
        <dbReference type="SAM" id="MobiDB-lite"/>
    </source>
</evidence>
<proteinExistence type="predicted"/>
<dbReference type="InterPro" id="IPR012337">
    <property type="entry name" value="RNaseH-like_sf"/>
</dbReference>
<dbReference type="SUPFAM" id="SSF56672">
    <property type="entry name" value="DNA/RNA polymerases"/>
    <property type="match status" value="1"/>
</dbReference>
<protein>
    <submittedName>
        <fullName evidence="3">Retrovirus-related Pol polyprotein from transposon gypsy</fullName>
    </submittedName>
</protein>
<dbReference type="Gene3D" id="3.30.420.10">
    <property type="entry name" value="Ribonuclease H-like superfamily/Ribonuclease H"/>
    <property type="match status" value="1"/>
</dbReference>
<evidence type="ECO:0000313" key="3">
    <source>
        <dbReference type="EMBL" id="KAK2555591.1"/>
    </source>
</evidence>
<sequence>MKIKNSLLDNATLAYYEVGVETEVIVDAIPVGRGAMLTQKKRDSHRPVTYISRSLSPVEQRYSQTKREALAIRWACERLHHKPLEAIFNNSDSKPPVRIERWSTYLQEFNFIVQYRPGKDNPADYISRHPIHTPRNTTDYMEQKQTEEVVNSIVRRIVPGSLSVEEVRKATVNDPVLLEVIDIVQNGNGESRYTVKEDLGPFKLVRSELSVANGVLLRGSRIVVSKALQRRVVNVSHEGHQGIVKTKQLIRSAVWFPECKSDNGPPFQSRQFAEYAKAQGLRHRKTTPSHPEANGEAERFVRTLQKFITTTTVEGSSWRMSLPDFLRVYRSTPHTVTGRSPYSHLFAGREMRGKIPQFSLSTEEDHEVRQKDALKKGGMVTAERTTDGRMVTRSTKDFKSCPSSTKETTQATLSDKADDAFVAEKSPSRVDVAGQTSEMPQPTRVASSPHPPSAEEPRYPRRERHKHARFKDYVCG</sequence>
<dbReference type="InterPro" id="IPR041577">
    <property type="entry name" value="RT_RNaseH_2"/>
</dbReference>
<dbReference type="InterPro" id="IPR001584">
    <property type="entry name" value="Integrase_cat-core"/>
</dbReference>
<dbReference type="InterPro" id="IPR050951">
    <property type="entry name" value="Retrovirus_Pol_polyprotein"/>
</dbReference>
<name>A0AAD9Q738_ACRCE</name>
<evidence type="ECO:0000259" key="2">
    <source>
        <dbReference type="PROSITE" id="PS50994"/>
    </source>
</evidence>
<accession>A0AAD9Q738</accession>
<dbReference type="Gene3D" id="3.10.20.370">
    <property type="match status" value="1"/>
</dbReference>
<dbReference type="PANTHER" id="PTHR37984:SF11">
    <property type="entry name" value="INTEGRASE CATALYTIC DOMAIN-CONTAINING PROTEIN"/>
    <property type="match status" value="1"/>
</dbReference>
<dbReference type="Proteomes" id="UP001249851">
    <property type="component" value="Unassembled WGS sequence"/>
</dbReference>
<dbReference type="EMBL" id="JARQWQ010000061">
    <property type="protein sequence ID" value="KAK2555591.1"/>
    <property type="molecule type" value="Genomic_DNA"/>
</dbReference>
<dbReference type="GO" id="GO:0003824">
    <property type="term" value="F:catalytic activity"/>
    <property type="evidence" value="ECO:0007669"/>
    <property type="project" value="UniProtKB-KW"/>
</dbReference>
<dbReference type="InterPro" id="IPR043502">
    <property type="entry name" value="DNA/RNA_pol_sf"/>
</dbReference>
<dbReference type="CDD" id="cd09274">
    <property type="entry name" value="RNase_HI_RT_Ty3"/>
    <property type="match status" value="1"/>
</dbReference>
<dbReference type="PANTHER" id="PTHR37984">
    <property type="entry name" value="PROTEIN CBG26694"/>
    <property type="match status" value="1"/>
</dbReference>
<dbReference type="GO" id="GO:0003676">
    <property type="term" value="F:nucleic acid binding"/>
    <property type="evidence" value="ECO:0007669"/>
    <property type="project" value="InterPro"/>
</dbReference>
<dbReference type="PROSITE" id="PS50994">
    <property type="entry name" value="INTEGRASE"/>
    <property type="match status" value="1"/>
</dbReference>
<reference evidence="3" key="2">
    <citation type="journal article" date="2023" name="Science">
        <title>Genomic signatures of disease resistance in endangered staghorn corals.</title>
        <authorList>
            <person name="Vollmer S.V."/>
            <person name="Selwyn J.D."/>
            <person name="Despard B.A."/>
            <person name="Roesel C.L."/>
        </authorList>
    </citation>
    <scope>NUCLEOTIDE SEQUENCE</scope>
    <source>
        <strain evidence="3">K2</strain>
    </source>
</reference>
<dbReference type="SUPFAM" id="SSF53098">
    <property type="entry name" value="Ribonuclease H-like"/>
    <property type="match status" value="1"/>
</dbReference>
<dbReference type="AlphaFoldDB" id="A0AAD9Q738"/>
<dbReference type="GO" id="GO:0015074">
    <property type="term" value="P:DNA integration"/>
    <property type="evidence" value="ECO:0007669"/>
    <property type="project" value="InterPro"/>
</dbReference>
<comment type="caution">
    <text evidence="3">The sequence shown here is derived from an EMBL/GenBank/DDBJ whole genome shotgun (WGS) entry which is preliminary data.</text>
</comment>
<reference evidence="3" key="1">
    <citation type="journal article" date="2023" name="G3 (Bethesda)">
        <title>Whole genome assembly and annotation of the endangered Caribbean coral Acropora cervicornis.</title>
        <authorList>
            <person name="Selwyn J.D."/>
            <person name="Vollmer S.V."/>
        </authorList>
    </citation>
    <scope>NUCLEOTIDE SEQUENCE</scope>
    <source>
        <strain evidence="3">K2</strain>
    </source>
</reference>
<feature type="region of interest" description="Disordered" evidence="1">
    <location>
        <begin position="394"/>
        <end position="476"/>
    </location>
</feature>
<keyword evidence="4" id="KW-1185">Reference proteome</keyword>